<dbReference type="Proteomes" id="UP000653305">
    <property type="component" value="Unassembled WGS sequence"/>
</dbReference>
<accession>A0A830BPZ2</accession>
<protein>
    <submittedName>
        <fullName evidence="1">Uncharacterized protein</fullName>
    </submittedName>
</protein>
<comment type="caution">
    <text evidence="1">The sequence shown here is derived from an EMBL/GenBank/DDBJ whole genome shotgun (WGS) entry which is preliminary data.</text>
</comment>
<organism evidence="1 2">
    <name type="scientific">Phtheirospermum japonicum</name>
    <dbReference type="NCBI Taxonomy" id="374723"/>
    <lineage>
        <taxon>Eukaryota</taxon>
        <taxon>Viridiplantae</taxon>
        <taxon>Streptophyta</taxon>
        <taxon>Embryophyta</taxon>
        <taxon>Tracheophyta</taxon>
        <taxon>Spermatophyta</taxon>
        <taxon>Magnoliopsida</taxon>
        <taxon>eudicotyledons</taxon>
        <taxon>Gunneridae</taxon>
        <taxon>Pentapetalae</taxon>
        <taxon>asterids</taxon>
        <taxon>lamiids</taxon>
        <taxon>Lamiales</taxon>
        <taxon>Orobanchaceae</taxon>
        <taxon>Orobanchaceae incertae sedis</taxon>
        <taxon>Phtheirospermum</taxon>
    </lineage>
</organism>
<name>A0A830BPZ2_9LAMI</name>
<dbReference type="OrthoDB" id="689350at2759"/>
<evidence type="ECO:0000313" key="1">
    <source>
        <dbReference type="EMBL" id="GFP89580.1"/>
    </source>
</evidence>
<keyword evidence="2" id="KW-1185">Reference proteome</keyword>
<evidence type="ECO:0000313" key="2">
    <source>
        <dbReference type="Proteomes" id="UP000653305"/>
    </source>
</evidence>
<dbReference type="EMBL" id="BMAC01000195">
    <property type="protein sequence ID" value="GFP89580.1"/>
    <property type="molecule type" value="Genomic_DNA"/>
</dbReference>
<reference evidence="1" key="1">
    <citation type="submission" date="2020-07" db="EMBL/GenBank/DDBJ databases">
        <title>Ethylene signaling mediates host invasion by parasitic plants.</title>
        <authorList>
            <person name="Yoshida S."/>
        </authorList>
    </citation>
    <scope>NUCLEOTIDE SEQUENCE</scope>
    <source>
        <strain evidence="1">Okayama</strain>
    </source>
</reference>
<sequence length="70" mass="8168">MEKQKVTVIGSIQPEAVLQTFSKTGKATSFKVIIRIKCPTYYSYQDHVKFYRVHIRLIIRIKCPTPCTTY</sequence>
<proteinExistence type="predicted"/>
<dbReference type="AlphaFoldDB" id="A0A830BPZ2"/>
<gene>
    <name evidence="1" type="ORF">PHJA_001101700</name>
</gene>